<sequence>MNSAITIAILLTRKIWNGFKQRIFHSFSQIPNKAIDSIT</sequence>
<name>A0A2P2R3B7_RHIMU</name>
<evidence type="ECO:0000313" key="1">
    <source>
        <dbReference type="EMBL" id="MBX73759.1"/>
    </source>
</evidence>
<protein>
    <submittedName>
        <fullName evidence="1">Uncharacterized protein</fullName>
    </submittedName>
</protein>
<dbReference type="AlphaFoldDB" id="A0A2P2R3B7"/>
<dbReference type="EMBL" id="GGEC01093275">
    <property type="protein sequence ID" value="MBX73759.1"/>
    <property type="molecule type" value="Transcribed_RNA"/>
</dbReference>
<reference evidence="1" key="1">
    <citation type="submission" date="2018-02" db="EMBL/GenBank/DDBJ databases">
        <title>Rhizophora mucronata_Transcriptome.</title>
        <authorList>
            <person name="Meera S.P."/>
            <person name="Sreeshan A."/>
            <person name="Augustine A."/>
        </authorList>
    </citation>
    <scope>NUCLEOTIDE SEQUENCE</scope>
    <source>
        <tissue evidence="1">Leaf</tissue>
    </source>
</reference>
<proteinExistence type="predicted"/>
<organism evidence="1">
    <name type="scientific">Rhizophora mucronata</name>
    <name type="common">Asiatic mangrove</name>
    <dbReference type="NCBI Taxonomy" id="61149"/>
    <lineage>
        <taxon>Eukaryota</taxon>
        <taxon>Viridiplantae</taxon>
        <taxon>Streptophyta</taxon>
        <taxon>Embryophyta</taxon>
        <taxon>Tracheophyta</taxon>
        <taxon>Spermatophyta</taxon>
        <taxon>Magnoliopsida</taxon>
        <taxon>eudicotyledons</taxon>
        <taxon>Gunneridae</taxon>
        <taxon>Pentapetalae</taxon>
        <taxon>rosids</taxon>
        <taxon>fabids</taxon>
        <taxon>Malpighiales</taxon>
        <taxon>Rhizophoraceae</taxon>
        <taxon>Rhizophora</taxon>
    </lineage>
</organism>
<accession>A0A2P2R3B7</accession>